<evidence type="ECO:0000313" key="1">
    <source>
        <dbReference type="EMBL" id="DAD68505.1"/>
    </source>
</evidence>
<protein>
    <submittedName>
        <fullName evidence="1">Uncharacterized protein</fullName>
    </submittedName>
</protein>
<proteinExistence type="predicted"/>
<name>A0A8S5LF75_9CAUD</name>
<reference evidence="1" key="1">
    <citation type="journal article" date="2021" name="Proc. Natl. Acad. Sci. U.S.A.">
        <title>A Catalog of Tens of Thousands of Viruses from Human Metagenomes Reveals Hidden Associations with Chronic Diseases.</title>
        <authorList>
            <person name="Tisza M.J."/>
            <person name="Buck C.B."/>
        </authorList>
    </citation>
    <scope>NUCLEOTIDE SEQUENCE</scope>
    <source>
        <strain evidence="1">Cttkn18</strain>
    </source>
</reference>
<sequence>MTMSYLTNRIEYLKNARCSTPLVEIRVHIDNVIKTMEAIKAYLEKE</sequence>
<organism evidence="1">
    <name type="scientific">Siphoviridae sp. cttkn18</name>
    <dbReference type="NCBI Taxonomy" id="2823607"/>
    <lineage>
        <taxon>Viruses</taxon>
        <taxon>Duplodnaviria</taxon>
        <taxon>Heunggongvirae</taxon>
        <taxon>Uroviricota</taxon>
        <taxon>Caudoviricetes</taxon>
    </lineage>
</organism>
<dbReference type="EMBL" id="BK014703">
    <property type="protein sequence ID" value="DAD68505.1"/>
    <property type="molecule type" value="Genomic_DNA"/>
</dbReference>
<accession>A0A8S5LF75</accession>